<feature type="region of interest" description="Disordered" evidence="2">
    <location>
        <begin position="437"/>
        <end position="471"/>
    </location>
</feature>
<name>A0ABN9X007_9DINO</name>
<feature type="compositionally biased region" description="Basic residues" evidence="2">
    <location>
        <begin position="52"/>
        <end position="62"/>
    </location>
</feature>
<dbReference type="EMBL" id="CAUYUJ010019615">
    <property type="protein sequence ID" value="CAK0892459.1"/>
    <property type="molecule type" value="Genomic_DNA"/>
</dbReference>
<feature type="region of interest" description="Disordered" evidence="2">
    <location>
        <begin position="291"/>
        <end position="339"/>
    </location>
</feature>
<dbReference type="Proteomes" id="UP001189429">
    <property type="component" value="Unassembled WGS sequence"/>
</dbReference>
<evidence type="ECO:0000256" key="2">
    <source>
        <dbReference type="SAM" id="MobiDB-lite"/>
    </source>
</evidence>
<gene>
    <name evidence="3" type="ORF">PCOR1329_LOCUS72115</name>
</gene>
<sequence>MRAAGELAAAGVGHVPAGPGRPRLVPEQVPAGLAARPRPRPGPGARGGRLAGRPRRDARRRGAGTELRLLQADGEGPGLPRQQRGGSSNERLAQLQGQAGNLARAAADARGPGALEPQVLSRCDELRDHLSTLEAGMTSMAERLRFQEQQVAQLSSRLPELVGTGPPRRDEVLEALSGSVERLSRRLAEQRVVEPAGLGPALAAEHAAAADLAPAQELQQLRASLLRIERRCSELQARVDAQAEAVRRSALAFAAGVGATPWAGPESAEPPLVPAATSAAGPWARGVVLPPPAPAAAAEQAPSEPAVGSLQLEPPGACTPGGEPDPLRRLSEPCGVGGSSGGGLGGGCEGGGCGSGGGSFGDGSGSLGSARARSLAGSGGIGGRLGLAGLGESLGLGGRRLFGAGAGGHGFGGGGLGFGGSLGGSTGASADAWAADAPGSGGSCAASPRGGLGDWGEPRPAWPEWRLGGRS</sequence>
<accession>A0ABN9X007</accession>
<feature type="region of interest" description="Disordered" evidence="2">
    <location>
        <begin position="1"/>
        <end position="90"/>
    </location>
</feature>
<proteinExistence type="predicted"/>
<evidence type="ECO:0000313" key="3">
    <source>
        <dbReference type="EMBL" id="CAK0892459.1"/>
    </source>
</evidence>
<evidence type="ECO:0000313" key="4">
    <source>
        <dbReference type="Proteomes" id="UP001189429"/>
    </source>
</evidence>
<protein>
    <submittedName>
        <fullName evidence="3">Uncharacterized protein</fullName>
    </submittedName>
</protein>
<keyword evidence="1" id="KW-0175">Coiled coil</keyword>
<feature type="compositionally biased region" description="Low complexity" evidence="2">
    <location>
        <begin position="8"/>
        <end position="20"/>
    </location>
</feature>
<reference evidence="3" key="1">
    <citation type="submission" date="2023-10" db="EMBL/GenBank/DDBJ databases">
        <authorList>
            <person name="Chen Y."/>
            <person name="Shah S."/>
            <person name="Dougan E. K."/>
            <person name="Thang M."/>
            <person name="Chan C."/>
        </authorList>
    </citation>
    <scope>NUCLEOTIDE SEQUENCE [LARGE SCALE GENOMIC DNA]</scope>
</reference>
<evidence type="ECO:0000256" key="1">
    <source>
        <dbReference type="SAM" id="Coils"/>
    </source>
</evidence>
<comment type="caution">
    <text evidence="3">The sequence shown here is derived from an EMBL/GenBank/DDBJ whole genome shotgun (WGS) entry which is preliminary data.</text>
</comment>
<keyword evidence="4" id="KW-1185">Reference proteome</keyword>
<feature type="coiled-coil region" evidence="1">
    <location>
        <begin position="218"/>
        <end position="245"/>
    </location>
</feature>
<organism evidence="3 4">
    <name type="scientific">Prorocentrum cordatum</name>
    <dbReference type="NCBI Taxonomy" id="2364126"/>
    <lineage>
        <taxon>Eukaryota</taxon>
        <taxon>Sar</taxon>
        <taxon>Alveolata</taxon>
        <taxon>Dinophyceae</taxon>
        <taxon>Prorocentrales</taxon>
        <taxon>Prorocentraceae</taxon>
        <taxon>Prorocentrum</taxon>
    </lineage>
</organism>
<feature type="compositionally biased region" description="Low complexity" evidence="2">
    <location>
        <begin position="295"/>
        <end position="306"/>
    </location>
</feature>